<dbReference type="InterPro" id="IPR000182">
    <property type="entry name" value="GNAT_dom"/>
</dbReference>
<dbReference type="EMBL" id="JAGGJZ010000001">
    <property type="protein sequence ID" value="MBP1889067.1"/>
    <property type="molecule type" value="Genomic_DNA"/>
</dbReference>
<comment type="catalytic activity">
    <reaction evidence="3">
        <text>holo-[citrate lyase ACP] + acetate + ATP = acetyl-[citrate lyase ACP] + AMP + diphosphate</text>
        <dbReference type="Rhea" id="RHEA:23788"/>
        <dbReference type="Rhea" id="RHEA-COMP:10158"/>
        <dbReference type="Rhea" id="RHEA-COMP:13710"/>
        <dbReference type="ChEBI" id="CHEBI:30089"/>
        <dbReference type="ChEBI" id="CHEBI:30616"/>
        <dbReference type="ChEBI" id="CHEBI:33019"/>
        <dbReference type="ChEBI" id="CHEBI:82683"/>
        <dbReference type="ChEBI" id="CHEBI:137976"/>
        <dbReference type="ChEBI" id="CHEBI:456215"/>
        <dbReference type="EC" id="6.2.1.22"/>
    </reaction>
</comment>
<comment type="caution">
    <text evidence="5">The sequence shown here is derived from an EMBL/GenBank/DDBJ whole genome shotgun (WGS) entry which is preliminary data.</text>
</comment>
<keyword evidence="6" id="KW-1185">Reference proteome</keyword>
<dbReference type="InterPro" id="IPR014729">
    <property type="entry name" value="Rossmann-like_a/b/a_fold"/>
</dbReference>
<keyword evidence="2 3" id="KW-0067">ATP-binding</keyword>
<dbReference type="PIRSF" id="PIRSF005751">
    <property type="entry name" value="Acet_citr_lig"/>
    <property type="match status" value="1"/>
</dbReference>
<dbReference type="CDD" id="cd02169">
    <property type="entry name" value="Citrate_lyase_ligase"/>
    <property type="match status" value="1"/>
</dbReference>
<dbReference type="GO" id="GO:0008771">
    <property type="term" value="F:[citrate (pro-3S)-lyase] ligase activity"/>
    <property type="evidence" value="ECO:0007669"/>
    <property type="project" value="UniProtKB-EC"/>
</dbReference>
<dbReference type="EC" id="6.2.1.22" evidence="3"/>
<dbReference type="Pfam" id="PF08218">
    <property type="entry name" value="Citrate_ly_lig"/>
    <property type="match status" value="1"/>
</dbReference>
<name>A0ABS4EYZ5_9CLOT</name>
<dbReference type="InterPro" id="IPR005216">
    <property type="entry name" value="Citrate_lyase_ligase"/>
</dbReference>
<dbReference type="SUPFAM" id="SSF52374">
    <property type="entry name" value="Nucleotidylyl transferase"/>
    <property type="match status" value="1"/>
</dbReference>
<dbReference type="PANTHER" id="PTHR40599">
    <property type="entry name" value="[CITRATE [PRO-3S]-LYASE] LIGASE"/>
    <property type="match status" value="1"/>
</dbReference>
<organism evidence="5 6">
    <name type="scientific">Clostridium moniliforme</name>
    <dbReference type="NCBI Taxonomy" id="39489"/>
    <lineage>
        <taxon>Bacteria</taxon>
        <taxon>Bacillati</taxon>
        <taxon>Bacillota</taxon>
        <taxon>Clostridia</taxon>
        <taxon>Eubacteriales</taxon>
        <taxon>Clostridiaceae</taxon>
        <taxon>Clostridium</taxon>
    </lineage>
</organism>
<dbReference type="SUPFAM" id="SSF55729">
    <property type="entry name" value="Acyl-CoA N-acyltransferases (Nat)"/>
    <property type="match status" value="1"/>
</dbReference>
<dbReference type="InterPro" id="IPR016181">
    <property type="entry name" value="Acyl_CoA_acyltransferase"/>
</dbReference>
<evidence type="ECO:0000256" key="3">
    <source>
        <dbReference type="PIRNR" id="PIRNR005751"/>
    </source>
</evidence>
<evidence type="ECO:0000256" key="2">
    <source>
        <dbReference type="ARBA" id="ARBA00022840"/>
    </source>
</evidence>
<evidence type="ECO:0000313" key="6">
    <source>
        <dbReference type="Proteomes" id="UP000783390"/>
    </source>
</evidence>
<keyword evidence="3 5" id="KW-0436">Ligase</keyword>
<sequence length="344" mass="39942">MEYLDFEKVIIEDNDSVQLKKIKKFLEDQELKLDSNLDYTIVFYDDEDEVVATGSFKKNILKCIAVNNKYKGSGVSSKIVSELINEEFRRGYSHLFVYTKPKNIDIFKGLGFYEIETVENKVTLLENLPNGINKYCEKLKKETPNINGDKIASIVVNCNPFTLGHRYLIEKASKENDLVHVFVVWEDESMFSPEVRYKLVKEGLKDLDNIVLHKAEDYIISDATFPSYFLKKKDNVVKIHANLDIKIFLNYIVKALNIKRRYVGEEPLDFVTNEYNLAMKEILDKNGIQVIEVPRLENNNEIISASKVRKLFENREFSKLKGFVPESTYDFLVSKEGEKLIKNK</sequence>
<dbReference type="InterPro" id="IPR013166">
    <property type="entry name" value="Citrate_lyase_ligase_C"/>
</dbReference>
<dbReference type="PANTHER" id="PTHR40599:SF1">
    <property type="entry name" value="[CITRATE [PRO-3S]-LYASE] LIGASE"/>
    <property type="match status" value="1"/>
</dbReference>
<dbReference type="SMART" id="SM00764">
    <property type="entry name" value="Citrate_ly_lig"/>
    <property type="match status" value="1"/>
</dbReference>
<feature type="domain" description="N-acetyltransferase" evidence="4">
    <location>
        <begin position="1"/>
        <end position="131"/>
    </location>
</feature>
<reference evidence="5 6" key="1">
    <citation type="submission" date="2021-03" db="EMBL/GenBank/DDBJ databases">
        <title>Genomic Encyclopedia of Type Strains, Phase IV (KMG-IV): sequencing the most valuable type-strain genomes for metagenomic binning, comparative biology and taxonomic classification.</title>
        <authorList>
            <person name="Goeker M."/>
        </authorList>
    </citation>
    <scope>NUCLEOTIDE SEQUENCE [LARGE SCALE GENOMIC DNA]</scope>
    <source>
        <strain evidence="5 6">DSM 3984</strain>
    </source>
</reference>
<dbReference type="Pfam" id="PF13673">
    <property type="entry name" value="Acetyltransf_10"/>
    <property type="match status" value="1"/>
</dbReference>
<dbReference type="NCBIfam" id="TIGR00125">
    <property type="entry name" value="cyt_tran_rel"/>
    <property type="match status" value="1"/>
</dbReference>
<dbReference type="Gene3D" id="3.40.630.30">
    <property type="match status" value="1"/>
</dbReference>
<evidence type="ECO:0000256" key="1">
    <source>
        <dbReference type="ARBA" id="ARBA00022741"/>
    </source>
</evidence>
<protein>
    <recommendedName>
        <fullName evidence="3">[Citrate [pro-3S]-lyase] ligase</fullName>
        <ecNumber evidence="3">6.2.1.22</ecNumber>
    </recommendedName>
</protein>
<comment type="function">
    <text evidence="3">Acetylation of prosthetic group (2-(5''-phosphoribosyl)-3'-dephosphocoenzyme-A) of the gamma subunit of citrate lyase.</text>
</comment>
<accession>A0ABS4EYZ5</accession>
<dbReference type="PROSITE" id="PS51186">
    <property type="entry name" value="GNAT"/>
    <property type="match status" value="1"/>
</dbReference>
<evidence type="ECO:0000259" key="4">
    <source>
        <dbReference type="PROSITE" id="PS51186"/>
    </source>
</evidence>
<dbReference type="InterPro" id="IPR004821">
    <property type="entry name" value="Cyt_trans-like"/>
</dbReference>
<dbReference type="NCBIfam" id="TIGR00124">
    <property type="entry name" value="cit_ly_ligase"/>
    <property type="match status" value="1"/>
</dbReference>
<proteinExistence type="predicted"/>
<gene>
    <name evidence="5" type="ORF">J2Z53_000646</name>
</gene>
<keyword evidence="1 3" id="KW-0547">Nucleotide-binding</keyword>
<dbReference type="Proteomes" id="UP000783390">
    <property type="component" value="Unassembled WGS sequence"/>
</dbReference>
<dbReference type="Gene3D" id="3.40.50.620">
    <property type="entry name" value="HUPs"/>
    <property type="match status" value="1"/>
</dbReference>
<dbReference type="RefSeq" id="WP_209795773.1">
    <property type="nucleotide sequence ID" value="NZ_JAGGJZ010000001.1"/>
</dbReference>
<evidence type="ECO:0000313" key="5">
    <source>
        <dbReference type="EMBL" id="MBP1889067.1"/>
    </source>
</evidence>